<dbReference type="Proteomes" id="UP000309997">
    <property type="component" value="Unassembled WGS sequence"/>
</dbReference>
<proteinExistence type="predicted"/>
<keyword evidence="2" id="KW-1185">Reference proteome</keyword>
<dbReference type="EMBL" id="RCHU02000001">
    <property type="protein sequence ID" value="KAL3612526.1"/>
    <property type="molecule type" value="Genomic_DNA"/>
</dbReference>
<sequence length="136" mass="14897">MVPKNLEFAREDFWTRSNSSGAFSHAPPPLAARGFTRRRTNPAAWGGWIDSPFSVSQRRRRRWSCGCRRCGPGVDEGTRPVLGEEEDAAAGWVGRERRRGPLWPATAGAAVEVGEEMSRCGGGLLCRWVVVVAVDG</sequence>
<evidence type="ECO:0000313" key="2">
    <source>
        <dbReference type="Proteomes" id="UP000309997"/>
    </source>
</evidence>
<protein>
    <submittedName>
        <fullName evidence="1">Uncharacterized protein</fullName>
    </submittedName>
</protein>
<reference evidence="1 2" key="1">
    <citation type="journal article" date="2024" name="Plant Biotechnol. J.">
        <title>Genome and CRISPR/Cas9 system of a widespread forest tree (Populus alba) in the world.</title>
        <authorList>
            <person name="Liu Y.J."/>
            <person name="Jiang P.F."/>
            <person name="Han X.M."/>
            <person name="Li X.Y."/>
            <person name="Wang H.M."/>
            <person name="Wang Y.J."/>
            <person name="Wang X.X."/>
            <person name="Zeng Q.Y."/>
        </authorList>
    </citation>
    <scope>NUCLEOTIDE SEQUENCE [LARGE SCALE GENOMIC DNA]</scope>
    <source>
        <strain evidence="2">cv. PAL-ZL1</strain>
    </source>
</reference>
<gene>
    <name evidence="1" type="ORF">D5086_003546</name>
</gene>
<organism evidence="1 2">
    <name type="scientific">Populus alba</name>
    <name type="common">White poplar</name>
    <dbReference type="NCBI Taxonomy" id="43335"/>
    <lineage>
        <taxon>Eukaryota</taxon>
        <taxon>Viridiplantae</taxon>
        <taxon>Streptophyta</taxon>
        <taxon>Embryophyta</taxon>
        <taxon>Tracheophyta</taxon>
        <taxon>Spermatophyta</taxon>
        <taxon>Magnoliopsida</taxon>
        <taxon>eudicotyledons</taxon>
        <taxon>Gunneridae</taxon>
        <taxon>Pentapetalae</taxon>
        <taxon>rosids</taxon>
        <taxon>fabids</taxon>
        <taxon>Malpighiales</taxon>
        <taxon>Salicaceae</taxon>
        <taxon>Saliceae</taxon>
        <taxon>Populus</taxon>
    </lineage>
</organism>
<evidence type="ECO:0000313" key="1">
    <source>
        <dbReference type="EMBL" id="KAL3612526.1"/>
    </source>
</evidence>
<name>A0ACC4D4K3_POPAL</name>
<comment type="caution">
    <text evidence="1">The sequence shown here is derived from an EMBL/GenBank/DDBJ whole genome shotgun (WGS) entry which is preliminary data.</text>
</comment>
<accession>A0ACC4D4K3</accession>